<feature type="chain" id="PRO_5016848183" description="Lipoprotein" evidence="1">
    <location>
        <begin position="21"/>
        <end position="138"/>
    </location>
</feature>
<dbReference type="KEGG" id="dwu:DVJ83_01685"/>
<protein>
    <recommendedName>
        <fullName evidence="4">Lipoprotein</fullName>
    </recommendedName>
</protein>
<dbReference type="STRING" id="1288484.GCA_000348665_01268"/>
<keyword evidence="1" id="KW-0732">Signal</keyword>
<dbReference type="PROSITE" id="PS51257">
    <property type="entry name" value="PROKAR_LIPOPROTEIN"/>
    <property type="match status" value="1"/>
</dbReference>
<feature type="signal peptide" evidence="1">
    <location>
        <begin position="1"/>
        <end position="20"/>
    </location>
</feature>
<sequence>MKPALSSLLLLPLLASCGSAAPETQFTPQQTRSTLAGEWTADVQQAALRLTLTQEGEQVRGQAELPALAWNEAGTFEVQGRQSGPQFGAQLLRGGREVYDLSCERSAANVWTCALRTQTGGERLSSAWVSRLTLTPVN</sequence>
<dbReference type="AlphaFoldDB" id="A0A345IEG2"/>
<organism evidence="2 3">
    <name type="scientific">Deinococcus wulumuqiensis</name>
    <dbReference type="NCBI Taxonomy" id="980427"/>
    <lineage>
        <taxon>Bacteria</taxon>
        <taxon>Thermotogati</taxon>
        <taxon>Deinococcota</taxon>
        <taxon>Deinococci</taxon>
        <taxon>Deinococcales</taxon>
        <taxon>Deinococcaceae</taxon>
        <taxon>Deinococcus</taxon>
    </lineage>
</organism>
<accession>A0A345IEG2</accession>
<evidence type="ECO:0000256" key="1">
    <source>
        <dbReference type="SAM" id="SignalP"/>
    </source>
</evidence>
<proteinExistence type="predicted"/>
<dbReference type="Proteomes" id="UP000253744">
    <property type="component" value="Chromosome"/>
</dbReference>
<evidence type="ECO:0000313" key="3">
    <source>
        <dbReference type="Proteomes" id="UP000253744"/>
    </source>
</evidence>
<gene>
    <name evidence="2" type="ORF">DVJ83_01685</name>
</gene>
<dbReference type="RefSeq" id="WP_114671157.1">
    <property type="nucleotide sequence ID" value="NZ_CP031158.1"/>
</dbReference>
<dbReference type="EMBL" id="CP031158">
    <property type="protein sequence ID" value="AXG98084.1"/>
    <property type="molecule type" value="Genomic_DNA"/>
</dbReference>
<evidence type="ECO:0000313" key="2">
    <source>
        <dbReference type="EMBL" id="AXG98084.1"/>
    </source>
</evidence>
<name>A0A345IEG2_9DEIO</name>
<reference evidence="2 3" key="1">
    <citation type="submission" date="2018-07" db="EMBL/GenBank/DDBJ databases">
        <title>Complete Genome and Methylome Analysis of Deinococcus wulumuqiensis NEB 479.</title>
        <authorList>
            <person name="Fomenkov A."/>
            <person name="Luyten Y."/>
            <person name="Vincze T."/>
            <person name="Anton B.P."/>
            <person name="Clark T."/>
            <person name="Roberts R.J."/>
            <person name="Morgan R.D."/>
        </authorList>
    </citation>
    <scope>NUCLEOTIDE SEQUENCE [LARGE SCALE GENOMIC DNA]</scope>
    <source>
        <strain evidence="2 3">NEB 479</strain>
    </source>
</reference>
<evidence type="ECO:0008006" key="4">
    <source>
        <dbReference type="Google" id="ProtNLM"/>
    </source>
</evidence>